<feature type="domain" description="FtsK gamma" evidence="1">
    <location>
        <begin position="17"/>
        <end position="82"/>
    </location>
</feature>
<dbReference type="Proteomes" id="UP000236163">
    <property type="component" value="Unassembled WGS sequence"/>
</dbReference>
<dbReference type="InterPro" id="IPR036390">
    <property type="entry name" value="WH_DNA-bd_sf"/>
</dbReference>
<dbReference type="AlphaFoldDB" id="A0A2K0JHL6"/>
<dbReference type="Gene3D" id="1.10.10.10">
    <property type="entry name" value="Winged helix-like DNA-binding domain superfamily/Winged helix DNA-binding domain"/>
    <property type="match status" value="1"/>
</dbReference>
<dbReference type="InterPro" id="IPR018541">
    <property type="entry name" value="Ftsk_gamma"/>
</dbReference>
<evidence type="ECO:0000313" key="3">
    <source>
        <dbReference type="Proteomes" id="UP000236163"/>
    </source>
</evidence>
<dbReference type="InterPro" id="IPR050206">
    <property type="entry name" value="FtsK/SpoIIIE/SftA"/>
</dbReference>
<name>A0A2K0JHL6_SALHO</name>
<organism evidence="2 3">
    <name type="scientific">Salmonella enterica subsp. houtenae serovar 50:g,z51:-</name>
    <dbReference type="NCBI Taxonomy" id="1173947"/>
    <lineage>
        <taxon>Bacteria</taxon>
        <taxon>Pseudomonadati</taxon>
        <taxon>Pseudomonadota</taxon>
        <taxon>Gammaproteobacteria</taxon>
        <taxon>Enterobacterales</taxon>
        <taxon>Enterobacteriaceae</taxon>
        <taxon>Salmonella</taxon>
    </lineage>
</organism>
<dbReference type="SUPFAM" id="SSF46785">
    <property type="entry name" value="Winged helix' DNA-binding domain"/>
    <property type="match status" value="1"/>
</dbReference>
<accession>A0A2K0JHL6</accession>
<evidence type="ECO:0000259" key="1">
    <source>
        <dbReference type="SMART" id="SM00843"/>
    </source>
</evidence>
<dbReference type="PANTHER" id="PTHR22683:SF41">
    <property type="entry name" value="DNA TRANSLOCASE FTSK"/>
    <property type="match status" value="1"/>
</dbReference>
<dbReference type="EMBL" id="JWSP02000004">
    <property type="protein sequence ID" value="PNO34776.1"/>
    <property type="molecule type" value="Genomic_DNA"/>
</dbReference>
<reference evidence="3" key="1">
    <citation type="submission" date="2017-12" db="EMBL/GenBank/DDBJ databases">
        <title>FDA dAtabase for Regulatory Grade micrObial Sequences (FDA-ARGOS): Supporting development and validation of Infectious Disease Dx tests.</title>
        <authorList>
            <person name="Sichtig H."/>
            <person name="Tallon L."/>
            <person name="Sadzewicz L."/>
            <person name="Sengamalay N."/>
            <person name="Nagaraj S."/>
            <person name="Vavikolanu K."/>
            <person name="Aluvathingal J."/>
            <person name="Nadendla S."/>
            <person name="Pirone D.C."/>
            <person name="Hoffman M."/>
            <person name="Muruvanda T."/>
            <person name="Allard M."/>
            <person name="Evans P."/>
        </authorList>
    </citation>
    <scope>NUCLEOTIDE SEQUENCE [LARGE SCALE GENOMIC DNA]</scope>
    <source>
        <strain evidence="3">FDAARGOS_55</strain>
    </source>
</reference>
<proteinExistence type="predicted"/>
<dbReference type="PANTHER" id="PTHR22683">
    <property type="entry name" value="SPORULATION PROTEIN RELATED"/>
    <property type="match status" value="1"/>
</dbReference>
<dbReference type="InterPro" id="IPR036388">
    <property type="entry name" value="WH-like_DNA-bd_sf"/>
</dbReference>
<protein>
    <recommendedName>
        <fullName evidence="1">FtsK gamma domain-containing protein</fullName>
    </recommendedName>
</protein>
<evidence type="ECO:0000313" key="2">
    <source>
        <dbReference type="EMBL" id="PNO34776.1"/>
    </source>
</evidence>
<dbReference type="Pfam" id="PF09397">
    <property type="entry name" value="FtsK_gamma"/>
    <property type="match status" value="1"/>
</dbReference>
<dbReference type="SMART" id="SM00843">
    <property type="entry name" value="Ftsk_gamma"/>
    <property type="match status" value="1"/>
</dbReference>
<sequence>MSAAVAQPLRSNLFMDNYFDDPLIEPAIEWVVINQKVSISGIQRNFRIGYNRAGQLVELMENIGLVSPQGFDGNRTVLCAELEIGLSLFRQYKDAVDEEPDMTNVILFPGKK</sequence>
<gene>
    <name evidence="2" type="ORF">RK55_017385</name>
</gene>
<comment type="caution">
    <text evidence="2">The sequence shown here is derived from an EMBL/GenBank/DDBJ whole genome shotgun (WGS) entry which is preliminary data.</text>
</comment>